<dbReference type="WBParaSite" id="JU765_v2.g15064.t1">
    <property type="protein sequence ID" value="JU765_v2.g15064.t1"/>
    <property type="gene ID" value="JU765_v2.g15064"/>
</dbReference>
<dbReference type="Proteomes" id="UP000887576">
    <property type="component" value="Unplaced"/>
</dbReference>
<organism evidence="1 2">
    <name type="scientific">Panagrolaimus sp. JU765</name>
    <dbReference type="NCBI Taxonomy" id="591449"/>
    <lineage>
        <taxon>Eukaryota</taxon>
        <taxon>Metazoa</taxon>
        <taxon>Ecdysozoa</taxon>
        <taxon>Nematoda</taxon>
        <taxon>Chromadorea</taxon>
        <taxon>Rhabditida</taxon>
        <taxon>Tylenchina</taxon>
        <taxon>Panagrolaimomorpha</taxon>
        <taxon>Panagrolaimoidea</taxon>
        <taxon>Panagrolaimidae</taxon>
        <taxon>Panagrolaimus</taxon>
    </lineage>
</organism>
<reference evidence="2" key="1">
    <citation type="submission" date="2022-11" db="UniProtKB">
        <authorList>
            <consortium name="WormBaseParasite"/>
        </authorList>
    </citation>
    <scope>IDENTIFICATION</scope>
</reference>
<accession>A0AC34QCF3</accession>
<name>A0AC34QCF3_9BILA</name>
<sequence>MLDVVAVPTLEAVLKLVIPPTAAVVMVAPTESVVVLFELVEDEKVGDKVVEKAVGNGDKLVTFCVVIEDVVDVTTGEIDEVKTLEIVVECVVTCVAACVVACVGDCVVPVKALLNDTLNGLFDVSPKSATDKGLLQYSEKQAQTCLKISNFNVVK</sequence>
<evidence type="ECO:0000313" key="2">
    <source>
        <dbReference type="WBParaSite" id="JU765_v2.g15064.t1"/>
    </source>
</evidence>
<protein>
    <submittedName>
        <fullName evidence="2">Uncharacterized protein</fullName>
    </submittedName>
</protein>
<proteinExistence type="predicted"/>
<evidence type="ECO:0000313" key="1">
    <source>
        <dbReference type="Proteomes" id="UP000887576"/>
    </source>
</evidence>